<sequence>MQLQLEMRKLEVEADTAVKIRKLELESSQGAESLSAAFPGMSSTTSSTRNSAGPVAMAFDISKHIALMPLFRETEVDSYFSVFERIAVALQWPTEVWSLLLQCKLPGKAQVAMAALSLEESLNLESVKSTILRIYELVPEAYRQKFRSHRKSQNQTYTEFAREKGVLFDKFCR</sequence>
<name>A0A6A4TIW3_SCOMX</name>
<protein>
    <recommendedName>
        <fullName evidence="3">SCAN box domain-containing protein</fullName>
    </recommendedName>
</protein>
<reference evidence="1 2" key="1">
    <citation type="submission" date="2019-06" db="EMBL/GenBank/DDBJ databases">
        <title>Draft genomes of female and male turbot (Scophthalmus maximus).</title>
        <authorList>
            <person name="Xu H."/>
            <person name="Xu X.-W."/>
            <person name="Shao C."/>
            <person name="Chen S."/>
        </authorList>
    </citation>
    <scope>NUCLEOTIDE SEQUENCE [LARGE SCALE GENOMIC DNA]</scope>
    <source>
        <strain evidence="1">Ysfricsl-2016a</strain>
        <tissue evidence="1">Blood</tissue>
    </source>
</reference>
<gene>
    <name evidence="1" type="ORF">F2P81_002482</name>
</gene>
<evidence type="ECO:0000313" key="2">
    <source>
        <dbReference type="Proteomes" id="UP000438429"/>
    </source>
</evidence>
<dbReference type="AlphaFoldDB" id="A0A6A4TIW3"/>
<comment type="caution">
    <text evidence="1">The sequence shown here is derived from an EMBL/GenBank/DDBJ whole genome shotgun (WGS) entry which is preliminary data.</text>
</comment>
<proteinExistence type="predicted"/>
<evidence type="ECO:0000313" key="1">
    <source>
        <dbReference type="EMBL" id="KAF0045953.1"/>
    </source>
</evidence>
<dbReference type="PANTHER" id="PTHR46888:SF13">
    <property type="entry name" value="RIBONUCLEASE H"/>
    <property type="match status" value="1"/>
</dbReference>
<dbReference type="EMBL" id="VEVO01000002">
    <property type="protein sequence ID" value="KAF0045953.1"/>
    <property type="molecule type" value="Genomic_DNA"/>
</dbReference>
<dbReference type="PANTHER" id="PTHR46888">
    <property type="entry name" value="ZINC KNUCKLE DOMAINCONTAINING PROTEIN-RELATED"/>
    <property type="match status" value="1"/>
</dbReference>
<evidence type="ECO:0008006" key="3">
    <source>
        <dbReference type="Google" id="ProtNLM"/>
    </source>
</evidence>
<dbReference type="Proteomes" id="UP000438429">
    <property type="component" value="Unassembled WGS sequence"/>
</dbReference>
<accession>A0A6A4TIW3</accession>
<organism evidence="1 2">
    <name type="scientific">Scophthalmus maximus</name>
    <name type="common">Turbot</name>
    <name type="synonym">Psetta maxima</name>
    <dbReference type="NCBI Taxonomy" id="52904"/>
    <lineage>
        <taxon>Eukaryota</taxon>
        <taxon>Metazoa</taxon>
        <taxon>Chordata</taxon>
        <taxon>Craniata</taxon>
        <taxon>Vertebrata</taxon>
        <taxon>Euteleostomi</taxon>
        <taxon>Actinopterygii</taxon>
        <taxon>Neopterygii</taxon>
        <taxon>Teleostei</taxon>
        <taxon>Neoteleostei</taxon>
        <taxon>Acanthomorphata</taxon>
        <taxon>Carangaria</taxon>
        <taxon>Pleuronectiformes</taxon>
        <taxon>Pleuronectoidei</taxon>
        <taxon>Scophthalmidae</taxon>
        <taxon>Scophthalmus</taxon>
    </lineage>
</organism>